<evidence type="ECO:0000256" key="1">
    <source>
        <dbReference type="ARBA" id="ARBA00004651"/>
    </source>
</evidence>
<keyword evidence="5" id="KW-0297">G-protein coupled receptor</keyword>
<proteinExistence type="predicted"/>
<feature type="transmembrane region" description="Helical" evidence="10">
    <location>
        <begin position="90"/>
        <end position="109"/>
    </location>
</feature>
<feature type="compositionally biased region" description="Low complexity" evidence="9">
    <location>
        <begin position="386"/>
        <end position="398"/>
    </location>
</feature>
<keyword evidence="7" id="KW-0675">Receptor</keyword>
<protein>
    <submittedName>
        <fullName evidence="11">Uncharacterized protein</fullName>
    </submittedName>
</protein>
<accession>A0A8J1UW83</accession>
<dbReference type="SUPFAM" id="SSF81321">
    <property type="entry name" value="Family A G protein-coupled receptor-like"/>
    <property type="match status" value="1"/>
</dbReference>
<keyword evidence="2" id="KW-1003">Cell membrane</keyword>
<evidence type="ECO:0000256" key="2">
    <source>
        <dbReference type="ARBA" id="ARBA00022475"/>
    </source>
</evidence>
<name>A0A8J1UW83_OWEFU</name>
<feature type="transmembrane region" description="Helical" evidence="10">
    <location>
        <begin position="57"/>
        <end position="78"/>
    </location>
</feature>
<dbReference type="Proteomes" id="UP000749559">
    <property type="component" value="Unassembled WGS sequence"/>
</dbReference>
<dbReference type="InterPro" id="IPR000276">
    <property type="entry name" value="GPCR_Rhodpsn"/>
</dbReference>
<dbReference type="Pfam" id="PF00001">
    <property type="entry name" value="7tm_1"/>
    <property type="match status" value="1"/>
</dbReference>
<dbReference type="PANTHER" id="PTHR22752">
    <property type="entry name" value="G PROTEIN-COUPLED RECEPTOR"/>
    <property type="match status" value="1"/>
</dbReference>
<reference evidence="11" key="1">
    <citation type="submission" date="2022-03" db="EMBL/GenBank/DDBJ databases">
        <authorList>
            <person name="Martin C."/>
        </authorList>
    </citation>
    <scope>NUCLEOTIDE SEQUENCE</scope>
</reference>
<feature type="transmembrane region" description="Helical" evidence="10">
    <location>
        <begin position="293"/>
        <end position="317"/>
    </location>
</feature>
<feature type="transmembrane region" description="Helical" evidence="10">
    <location>
        <begin position="171"/>
        <end position="191"/>
    </location>
</feature>
<dbReference type="InterPro" id="IPR017452">
    <property type="entry name" value="GPCR_Rhodpsn_7TM"/>
</dbReference>
<dbReference type="PROSITE" id="PS50262">
    <property type="entry name" value="G_PROTEIN_RECEP_F1_2"/>
    <property type="match status" value="1"/>
</dbReference>
<organism evidence="11 12">
    <name type="scientific">Owenia fusiformis</name>
    <name type="common">Polychaete worm</name>
    <dbReference type="NCBI Taxonomy" id="6347"/>
    <lineage>
        <taxon>Eukaryota</taxon>
        <taxon>Metazoa</taxon>
        <taxon>Spiralia</taxon>
        <taxon>Lophotrochozoa</taxon>
        <taxon>Annelida</taxon>
        <taxon>Polychaeta</taxon>
        <taxon>Sedentaria</taxon>
        <taxon>Canalipalpata</taxon>
        <taxon>Sabellida</taxon>
        <taxon>Oweniida</taxon>
        <taxon>Oweniidae</taxon>
        <taxon>Owenia</taxon>
    </lineage>
</organism>
<dbReference type="GO" id="GO:0004930">
    <property type="term" value="F:G protein-coupled receptor activity"/>
    <property type="evidence" value="ECO:0007669"/>
    <property type="project" value="UniProtKB-KW"/>
</dbReference>
<dbReference type="CDD" id="cd00637">
    <property type="entry name" value="7tm_classA_rhodopsin-like"/>
    <property type="match status" value="1"/>
</dbReference>
<keyword evidence="3 10" id="KW-0812">Transmembrane</keyword>
<keyword evidence="12" id="KW-1185">Reference proteome</keyword>
<evidence type="ECO:0000313" key="12">
    <source>
        <dbReference type="Proteomes" id="UP000749559"/>
    </source>
</evidence>
<dbReference type="GO" id="GO:0005886">
    <property type="term" value="C:plasma membrane"/>
    <property type="evidence" value="ECO:0007669"/>
    <property type="project" value="UniProtKB-SubCell"/>
</dbReference>
<feature type="transmembrane region" description="Helical" evidence="10">
    <location>
        <begin position="217"/>
        <end position="238"/>
    </location>
</feature>
<feature type="transmembrane region" description="Helical" evidence="10">
    <location>
        <begin position="323"/>
        <end position="346"/>
    </location>
</feature>
<gene>
    <name evidence="11" type="ORF">OFUS_LOCUS24537</name>
</gene>
<dbReference type="PRINTS" id="PR00237">
    <property type="entry name" value="GPCRRHODOPSN"/>
</dbReference>
<evidence type="ECO:0000256" key="4">
    <source>
        <dbReference type="ARBA" id="ARBA00022989"/>
    </source>
</evidence>
<keyword evidence="8" id="KW-0807">Transducer</keyword>
<evidence type="ECO:0000313" key="11">
    <source>
        <dbReference type="EMBL" id="CAH1800678.1"/>
    </source>
</evidence>
<evidence type="ECO:0000256" key="6">
    <source>
        <dbReference type="ARBA" id="ARBA00023136"/>
    </source>
</evidence>
<feature type="transmembrane region" description="Helical" evidence="10">
    <location>
        <begin position="129"/>
        <end position="150"/>
    </location>
</feature>
<evidence type="ECO:0000256" key="3">
    <source>
        <dbReference type="ARBA" id="ARBA00022692"/>
    </source>
</evidence>
<comment type="caution">
    <text evidence="11">The sequence shown here is derived from an EMBL/GenBank/DDBJ whole genome shotgun (WGS) entry which is preliminary data.</text>
</comment>
<evidence type="ECO:0000256" key="9">
    <source>
        <dbReference type="SAM" id="MobiDB-lite"/>
    </source>
</evidence>
<keyword evidence="4 10" id="KW-1133">Transmembrane helix</keyword>
<dbReference type="OrthoDB" id="6159456at2759"/>
<keyword evidence="6 10" id="KW-0472">Membrane</keyword>
<evidence type="ECO:0000256" key="8">
    <source>
        <dbReference type="ARBA" id="ARBA00023224"/>
    </source>
</evidence>
<dbReference type="Gene3D" id="1.20.1070.10">
    <property type="entry name" value="Rhodopsin 7-helix transmembrane proteins"/>
    <property type="match status" value="1"/>
</dbReference>
<comment type="subcellular location">
    <subcellularLocation>
        <location evidence="1">Cell membrane</location>
        <topology evidence="1">Multi-pass membrane protein</topology>
    </subcellularLocation>
</comment>
<evidence type="ECO:0000256" key="10">
    <source>
        <dbReference type="SAM" id="Phobius"/>
    </source>
</evidence>
<dbReference type="AlphaFoldDB" id="A0A8J1UW83"/>
<feature type="region of interest" description="Disordered" evidence="9">
    <location>
        <begin position="373"/>
        <end position="405"/>
    </location>
</feature>
<dbReference type="EMBL" id="CAIIXF020000012">
    <property type="protein sequence ID" value="CAH1800678.1"/>
    <property type="molecule type" value="Genomic_DNA"/>
</dbReference>
<sequence length="519" mass="58350">MAGYMMETRELMYGISTMENTGNTTWNLSMDLNNSSYRTLEMGIYNALDYKDAIKGAVLTLLALVGTCTNTFILMAIVPNSKLHNVTNVLVCHLGVLGLLSSVIMLPLYASTSFNITTVFQRLPLLCQIHGFISSLIVVATIWNITALSWDKYQAISHPLQHTTISTKKRLTAWICVLWIFTTLLCLPPLIPSGNITYTFHPYKTACEIDFSNYAGVWYSVVYMILAFFAPMVIMLYCHSHLFKIARTHSQMIVTMHLVSVLTVVQAPVTAHTKGKIRTPVHAFRGKRAMGTIVQLITTFIVTYTPYCIVVAIEMATSKETNYYLVVISTILLYAAPCTNAFAYGIKNRILRQSFKNFVTKIYQKYTSKKHVPKPTLWQQRRKSSSRTTSKKTPSSTNSKREQMRMENGCIVGPRSTATCPNNRASFDGAVGPHSNIDEYIPLQPAPGIRYDLETSIHPPPEDIAEESEYDFNKNDTNSEINDVIGYDVIEVDIEKPREVTVRYKPSLSPVPDLPDIDV</sequence>
<evidence type="ECO:0000256" key="7">
    <source>
        <dbReference type="ARBA" id="ARBA00023170"/>
    </source>
</evidence>
<evidence type="ECO:0000256" key="5">
    <source>
        <dbReference type="ARBA" id="ARBA00023040"/>
    </source>
</evidence>